<keyword evidence="4" id="KW-0460">Magnesium</keyword>
<dbReference type="Pfam" id="PF01751">
    <property type="entry name" value="Toprim"/>
    <property type="match status" value="1"/>
</dbReference>
<dbReference type="InterPro" id="IPR000380">
    <property type="entry name" value="Topo_IA"/>
</dbReference>
<sequence>MAKNLLIVESPAKAKTIEGYLGKDFLVKSSYGHIRDLVKGDMGIDITNNFAQTYEVPADKKQVVAELKKLAKEAEMVWLASDEDREGEAISWHLYETLGLKENKTKRIVFHEITKPAILKAIDTPRTIDYNLVHAQQARRVLDRLVGFELSPVLWKKIKPSLSAGRVQSVAVRLIVDREREVNKFNAAAAYKITAQFLTGKGKELVKAELPQRFEKEADAEAFLNDCVNAGFSVDSLETKPAKRNPAAPFTTSTLQQEASRKLGYSVSRTMQIAQRLYESGRITYMRTDSVNLSETALQAAAAEIKSAYGDKYHHLRVYKTKSAGAQEAHEAIRPTYFNHHTVPGDSSEQRLYELIWKRAIASQMSEALFEKTTAQIAISTRKENLIAEGEVMKFDGFLKVYLESSDEDDADDAENAGLLPPLVRGQELTLREMNATERFSRPPARYTEASLVKKLEELGIGRPSTYAPTISTIQNRGYVVKEDRDGRQRSFGSIVLAAGKVVKQTKSEITGAEKGKLFPTDIGEVVNDFLVEHFKGIVDFNFTANVEKEFDEIAQGLQEWTKMLHSFYTPFHIEVETTLETADRANGERLLGIDPATGKNVYTKVGRFGPLVQIGENDDEEKPRYASLAKSQSVGTVTLEQALEQFKLPFSLEDYQGKEVAVGVGRFGPYVKWGDAYISVPKNEDPLTIDQARAIEIIGEKITADAPVAHYEGLPVTKGTGRFGPFIKWNDLFINVPKAYNFEYLREQDIEELILKKLDKEANRFIQQWESEKIAIENGRWGPFIRFGKEMLKLRKNPATNDKYTPEELASIALEDVKKLIVEQVPGAFEPKAKKAAAKKTGAATKKAPARKKAVAKK</sequence>
<feature type="site" description="Interaction with DNA" evidence="8">
    <location>
        <position position="477"/>
    </location>
</feature>
<evidence type="ECO:0000313" key="12">
    <source>
        <dbReference type="EMBL" id="TKC09497.1"/>
    </source>
</evidence>
<dbReference type="Gene3D" id="1.10.290.10">
    <property type="entry name" value="Topoisomerase I, domain 4"/>
    <property type="match status" value="1"/>
</dbReference>
<evidence type="ECO:0000256" key="3">
    <source>
        <dbReference type="ARBA" id="ARBA00022723"/>
    </source>
</evidence>
<evidence type="ECO:0000256" key="7">
    <source>
        <dbReference type="ARBA" id="ARBA00023235"/>
    </source>
</evidence>
<feature type="region of interest" description="Disordered" evidence="9">
    <location>
        <begin position="834"/>
        <end position="859"/>
    </location>
</feature>
<dbReference type="InterPro" id="IPR013824">
    <property type="entry name" value="Topo_IA_cen_sub1"/>
</dbReference>
<dbReference type="Gene3D" id="1.10.460.10">
    <property type="entry name" value="Topoisomerase I, domain 2"/>
    <property type="match status" value="1"/>
</dbReference>
<dbReference type="GO" id="GO:0046872">
    <property type="term" value="F:metal ion binding"/>
    <property type="evidence" value="ECO:0007669"/>
    <property type="project" value="UniProtKB-KW"/>
</dbReference>
<feature type="site" description="Interaction with DNA" evidence="8">
    <location>
        <position position="155"/>
    </location>
</feature>
<evidence type="ECO:0000256" key="6">
    <source>
        <dbReference type="ARBA" id="ARBA00023125"/>
    </source>
</evidence>
<feature type="site" description="Interaction with DNA" evidence="8">
    <location>
        <position position="139"/>
    </location>
</feature>
<organism evidence="12 13">
    <name type="scientific">Pedobacter frigoris</name>
    <dbReference type="NCBI Taxonomy" id="2571272"/>
    <lineage>
        <taxon>Bacteria</taxon>
        <taxon>Pseudomonadati</taxon>
        <taxon>Bacteroidota</taxon>
        <taxon>Sphingobacteriia</taxon>
        <taxon>Sphingobacteriales</taxon>
        <taxon>Sphingobacteriaceae</taxon>
        <taxon>Pedobacter</taxon>
    </lineage>
</organism>
<dbReference type="GO" id="GO:0006265">
    <property type="term" value="P:DNA topological change"/>
    <property type="evidence" value="ECO:0007669"/>
    <property type="project" value="UniProtKB-UniRule"/>
</dbReference>
<keyword evidence="6 8" id="KW-0238">DNA-binding</keyword>
<dbReference type="GO" id="GO:0003677">
    <property type="term" value="F:DNA binding"/>
    <property type="evidence" value="ECO:0007669"/>
    <property type="project" value="UniProtKB-KW"/>
</dbReference>
<dbReference type="NCBIfam" id="TIGR01051">
    <property type="entry name" value="topA_bact"/>
    <property type="match status" value="1"/>
</dbReference>
<dbReference type="CDD" id="cd00186">
    <property type="entry name" value="TOP1Ac"/>
    <property type="match status" value="1"/>
</dbReference>
<comment type="caution">
    <text evidence="12">The sequence shown here is derived from an EMBL/GenBank/DDBJ whole genome shotgun (WGS) entry which is preliminary data.</text>
</comment>
<dbReference type="Gene3D" id="2.70.20.10">
    <property type="entry name" value="Topoisomerase I, domain 3"/>
    <property type="match status" value="1"/>
</dbReference>
<comment type="caution">
    <text evidence="8">Lacks conserved residue(s) required for the propagation of feature annotation.</text>
</comment>
<evidence type="ECO:0000259" key="10">
    <source>
        <dbReference type="PROSITE" id="PS50880"/>
    </source>
</evidence>
<evidence type="ECO:0000256" key="5">
    <source>
        <dbReference type="ARBA" id="ARBA00023029"/>
    </source>
</evidence>
<dbReference type="InterPro" id="IPR013825">
    <property type="entry name" value="Topo_IA_cen_sub2"/>
</dbReference>
<name>A0A4U1CNH8_9SPHI</name>
<evidence type="ECO:0000256" key="9">
    <source>
        <dbReference type="SAM" id="MobiDB-lite"/>
    </source>
</evidence>
<protein>
    <recommendedName>
        <fullName evidence="8">DNA topoisomerase 1</fullName>
        <ecNumber evidence="8">5.6.2.1</ecNumber>
    </recommendedName>
    <alternativeName>
        <fullName evidence="8">DNA topoisomerase I</fullName>
    </alternativeName>
</protein>
<dbReference type="InterPro" id="IPR003602">
    <property type="entry name" value="Topo_IA_DNA-bd_dom"/>
</dbReference>
<dbReference type="Gene3D" id="3.40.50.140">
    <property type="match status" value="1"/>
</dbReference>
<dbReference type="Pfam" id="PF01131">
    <property type="entry name" value="Topoisom_bac"/>
    <property type="match status" value="1"/>
</dbReference>
<comment type="subunit">
    <text evidence="8">Monomer.</text>
</comment>
<dbReference type="InterPro" id="IPR013826">
    <property type="entry name" value="Topo_IA_cen_sub3"/>
</dbReference>
<dbReference type="PANTHER" id="PTHR42785:SF1">
    <property type="entry name" value="DNA TOPOISOMERASE"/>
    <property type="match status" value="1"/>
</dbReference>
<dbReference type="InterPro" id="IPR034149">
    <property type="entry name" value="TOPRIM_TopoI"/>
</dbReference>
<comment type="similarity">
    <text evidence="2 8">Belongs to the type IA topoisomerase family.</text>
</comment>
<dbReference type="SMART" id="SM00437">
    <property type="entry name" value="TOP1Ac"/>
    <property type="match status" value="1"/>
</dbReference>
<feature type="site" description="Interaction with DNA" evidence="8">
    <location>
        <position position="140"/>
    </location>
</feature>
<dbReference type="GO" id="GO:0003917">
    <property type="term" value="F:DNA topoisomerase type I (single strand cut, ATP-independent) activity"/>
    <property type="evidence" value="ECO:0007669"/>
    <property type="project" value="UniProtKB-UniRule"/>
</dbReference>
<dbReference type="SMART" id="SM00436">
    <property type="entry name" value="TOP1Bc"/>
    <property type="match status" value="1"/>
</dbReference>
<evidence type="ECO:0000313" key="13">
    <source>
        <dbReference type="Proteomes" id="UP000307244"/>
    </source>
</evidence>
<dbReference type="InterPro" id="IPR005733">
    <property type="entry name" value="TopoI_bac-type"/>
</dbReference>
<feature type="compositionally biased region" description="Basic residues" evidence="9">
    <location>
        <begin position="849"/>
        <end position="859"/>
    </location>
</feature>
<reference evidence="12 13" key="1">
    <citation type="submission" date="2019-04" db="EMBL/GenBank/DDBJ databases">
        <title>Pedobacter sp. RP-3-15 sp. nov., isolated from Arctic soil.</title>
        <authorList>
            <person name="Dahal R.H."/>
            <person name="Kim D.-U."/>
        </authorList>
    </citation>
    <scope>NUCLEOTIDE SEQUENCE [LARGE SCALE GENOMIC DNA]</scope>
    <source>
        <strain evidence="12 13">RP-3-15</strain>
    </source>
</reference>
<dbReference type="InterPro" id="IPR023405">
    <property type="entry name" value="Topo_IA_core_domain"/>
</dbReference>
<keyword evidence="7 8" id="KW-0413">Isomerase</keyword>
<dbReference type="OrthoDB" id="9804262at2"/>
<feature type="site" description="Interaction with DNA" evidence="8">
    <location>
        <position position="287"/>
    </location>
</feature>
<dbReference type="InterPro" id="IPR003601">
    <property type="entry name" value="Topo_IA_2"/>
</dbReference>
<gene>
    <name evidence="8 12" type="primary">topA</name>
    <name evidence="12" type="ORF">FA047_05230</name>
</gene>
<evidence type="ECO:0000256" key="2">
    <source>
        <dbReference type="ARBA" id="ARBA00009446"/>
    </source>
</evidence>
<evidence type="ECO:0000256" key="8">
    <source>
        <dbReference type="HAMAP-Rule" id="MF_00952"/>
    </source>
</evidence>
<dbReference type="PANTHER" id="PTHR42785">
    <property type="entry name" value="DNA TOPOISOMERASE, TYPE IA, CORE"/>
    <property type="match status" value="1"/>
</dbReference>
<keyword evidence="5 8" id="KW-0799">Topoisomerase</keyword>
<dbReference type="SMART" id="SM00493">
    <property type="entry name" value="TOPRIM"/>
    <property type="match status" value="1"/>
</dbReference>
<dbReference type="SUPFAM" id="SSF56712">
    <property type="entry name" value="Prokaryotic type I DNA topoisomerase"/>
    <property type="match status" value="1"/>
</dbReference>
<dbReference type="EMBL" id="SWBQ01000001">
    <property type="protein sequence ID" value="TKC09497.1"/>
    <property type="molecule type" value="Genomic_DNA"/>
</dbReference>
<dbReference type="InterPro" id="IPR013497">
    <property type="entry name" value="Topo_IA_cen"/>
</dbReference>
<dbReference type="InterPro" id="IPR023406">
    <property type="entry name" value="Topo_IA_AS"/>
</dbReference>
<dbReference type="EC" id="5.6.2.1" evidence="8"/>
<evidence type="ECO:0000259" key="11">
    <source>
        <dbReference type="PROSITE" id="PS52039"/>
    </source>
</evidence>
<dbReference type="PROSITE" id="PS52039">
    <property type="entry name" value="TOPO_IA_2"/>
    <property type="match status" value="1"/>
</dbReference>
<accession>A0A4U1CNH8</accession>
<feature type="domain" description="Toprim" evidence="10">
    <location>
        <begin position="3"/>
        <end position="113"/>
    </location>
</feature>
<feature type="active site" description="O-(5'-phospho-DNA)-tyrosine intermediate" evidence="8">
    <location>
        <position position="285"/>
    </location>
</feature>
<dbReference type="PROSITE" id="PS00396">
    <property type="entry name" value="TOPO_IA_1"/>
    <property type="match status" value="1"/>
</dbReference>
<keyword evidence="13" id="KW-1185">Reference proteome</keyword>
<dbReference type="InterPro" id="IPR028612">
    <property type="entry name" value="Topoisom_1_IA"/>
</dbReference>
<dbReference type="PROSITE" id="PS50880">
    <property type="entry name" value="TOPRIM"/>
    <property type="match status" value="1"/>
</dbReference>
<evidence type="ECO:0000256" key="1">
    <source>
        <dbReference type="ARBA" id="ARBA00000213"/>
    </source>
</evidence>
<dbReference type="InterPro" id="IPR006171">
    <property type="entry name" value="TOPRIM_dom"/>
</dbReference>
<dbReference type="RefSeq" id="WP_136834908.1">
    <property type="nucleotide sequence ID" value="NZ_SWBQ01000001.1"/>
</dbReference>
<dbReference type="HAMAP" id="MF_00952">
    <property type="entry name" value="Topoisom_1_prok"/>
    <property type="match status" value="1"/>
</dbReference>
<proteinExistence type="inferred from homology"/>
<dbReference type="CDD" id="cd03363">
    <property type="entry name" value="TOPRIM_TopoIA_TopoI"/>
    <property type="match status" value="1"/>
</dbReference>
<feature type="site" description="Interaction with DNA" evidence="8">
    <location>
        <position position="33"/>
    </location>
</feature>
<dbReference type="AlphaFoldDB" id="A0A4U1CNH8"/>
<comment type="function">
    <text evidence="8">Releases the supercoiling and torsional tension of DNA, which is introduced during the DNA replication and transcription, by transiently cleaving and rejoining one strand of the DNA duplex. Introduces a single-strand break via transesterification at a target site in duplex DNA. The scissile phosphodiester is attacked by the catalytic tyrosine of the enzyme, resulting in the formation of a DNA-(5'-phosphotyrosyl)-enzyme intermediate and the expulsion of a 3'-OH DNA strand. The free DNA strand then undergoes passage around the unbroken strand, thus removing DNA supercoils. Finally, in the religation step, the DNA 3'-OH attacks the covalent intermediate to expel the active-site tyrosine and restore the DNA phosphodiester backbone.</text>
</comment>
<feature type="site" description="Interaction with DNA" evidence="8">
    <location>
        <position position="143"/>
    </location>
</feature>
<evidence type="ECO:0000256" key="4">
    <source>
        <dbReference type="ARBA" id="ARBA00022842"/>
    </source>
</evidence>
<comment type="catalytic activity">
    <reaction evidence="1 8">
        <text>ATP-independent breakage of single-stranded DNA, followed by passage and rejoining.</text>
        <dbReference type="EC" id="5.6.2.1"/>
    </reaction>
</comment>
<feature type="domain" description="Topo IA-type catalytic" evidence="11">
    <location>
        <begin position="129"/>
        <end position="576"/>
    </location>
</feature>
<dbReference type="Pfam" id="PF13368">
    <property type="entry name" value="Toprim_C_rpt"/>
    <property type="match status" value="2"/>
</dbReference>
<feature type="region of interest" description="Interaction with DNA" evidence="8">
    <location>
        <begin position="163"/>
        <end position="168"/>
    </location>
</feature>
<keyword evidence="3" id="KW-0479">Metal-binding</keyword>
<dbReference type="Proteomes" id="UP000307244">
    <property type="component" value="Unassembled WGS sequence"/>
</dbReference>
<dbReference type="PRINTS" id="PR00417">
    <property type="entry name" value="PRTPISMRASEI"/>
</dbReference>
<dbReference type="InterPro" id="IPR025589">
    <property type="entry name" value="Toprim_C_rpt"/>
</dbReference>